<dbReference type="SUPFAM" id="SSF55008">
    <property type="entry name" value="HMA, heavy metal-associated domain"/>
    <property type="match status" value="1"/>
</dbReference>
<protein>
    <recommendedName>
        <fullName evidence="2">HMA domain-containing protein</fullName>
    </recommendedName>
</protein>
<keyword evidence="1" id="KW-0479">Metal-binding</keyword>
<dbReference type="InterPro" id="IPR017969">
    <property type="entry name" value="Heavy-metal-associated_CS"/>
</dbReference>
<dbReference type="AlphaFoldDB" id="A0A645A0G5"/>
<organism evidence="3">
    <name type="scientific">bioreactor metagenome</name>
    <dbReference type="NCBI Taxonomy" id="1076179"/>
    <lineage>
        <taxon>unclassified sequences</taxon>
        <taxon>metagenomes</taxon>
        <taxon>ecological metagenomes</taxon>
    </lineage>
</organism>
<evidence type="ECO:0000313" key="3">
    <source>
        <dbReference type="EMBL" id="MPM46690.1"/>
    </source>
</evidence>
<feature type="domain" description="HMA" evidence="2">
    <location>
        <begin position="4"/>
        <end position="56"/>
    </location>
</feature>
<name>A0A645A0G5_9ZZZZ</name>
<gene>
    <name evidence="3" type="ORF">SDC9_93396</name>
</gene>
<dbReference type="EMBL" id="VSSQ01011376">
    <property type="protein sequence ID" value="MPM46690.1"/>
    <property type="molecule type" value="Genomic_DNA"/>
</dbReference>
<comment type="caution">
    <text evidence="3">The sequence shown here is derived from an EMBL/GenBank/DDBJ whole genome shotgun (WGS) entry which is preliminary data.</text>
</comment>
<reference evidence="3" key="1">
    <citation type="submission" date="2019-08" db="EMBL/GenBank/DDBJ databases">
        <authorList>
            <person name="Kucharzyk K."/>
            <person name="Murdoch R.W."/>
            <person name="Higgins S."/>
            <person name="Loffler F."/>
        </authorList>
    </citation>
    <scope>NUCLEOTIDE SEQUENCE</scope>
</reference>
<dbReference type="InterPro" id="IPR036163">
    <property type="entry name" value="HMA_dom_sf"/>
</dbReference>
<dbReference type="PROSITE" id="PS01047">
    <property type="entry name" value="HMA_1"/>
    <property type="match status" value="1"/>
</dbReference>
<dbReference type="Pfam" id="PF00403">
    <property type="entry name" value="HMA"/>
    <property type="match status" value="1"/>
</dbReference>
<dbReference type="GO" id="GO:0046872">
    <property type="term" value="F:metal ion binding"/>
    <property type="evidence" value="ECO:0007669"/>
    <property type="project" value="UniProtKB-KW"/>
</dbReference>
<dbReference type="InterPro" id="IPR006121">
    <property type="entry name" value="HMA_dom"/>
</dbReference>
<evidence type="ECO:0000256" key="1">
    <source>
        <dbReference type="ARBA" id="ARBA00022723"/>
    </source>
</evidence>
<evidence type="ECO:0000259" key="2">
    <source>
        <dbReference type="Pfam" id="PF00403"/>
    </source>
</evidence>
<dbReference type="Gene3D" id="3.30.70.100">
    <property type="match status" value="1"/>
</dbReference>
<dbReference type="CDD" id="cd00371">
    <property type="entry name" value="HMA"/>
    <property type="match status" value="1"/>
</dbReference>
<sequence length="59" mass="6050">MTELKISGMGCQHCVATVKAALEEAGVAYSEVGIGYAKIEGDTAKAAAAIEEAGYDVEK</sequence>
<accession>A0A645A0G5</accession>
<proteinExistence type="predicted"/>